<dbReference type="EMBL" id="BTPD01000001">
    <property type="protein sequence ID" value="GMQ27826.1"/>
    <property type="molecule type" value="Genomic_DNA"/>
</dbReference>
<keyword evidence="2" id="KW-1185">Reference proteome</keyword>
<gene>
    <name evidence="1" type="ORF">Aconfl_04680</name>
</gene>
<name>A0ABQ6PJM2_9BACT</name>
<comment type="caution">
    <text evidence="1">The sequence shown here is derived from an EMBL/GenBank/DDBJ whole genome shotgun (WGS) entry which is preliminary data.</text>
</comment>
<evidence type="ECO:0000313" key="2">
    <source>
        <dbReference type="Proteomes" id="UP001338309"/>
    </source>
</evidence>
<sequence>MHWFISQIMPFINRFNCFSSDGKRKISRFSLPIGLFLSLILVSSSAKGQEDSQRHIGGTVTLTNNGISIIPSFSLGRPAVFFDLTMGGERFSFEPMLRFGLDGKPWSFVLWGRYKVIKDRRFSLTVGGHPAFLFQEAQVMVDGKPEMRMVANRYVAGEINSSFKVSKDLTLRLYYLKGVGVQVMGPKSSDFLALSPEFPDIKLAGEFSMVINPQFFFLKVDENSGFYVNSGLTFKKGEFPVQFQAFGNKKLNSTIPGDDLVWNLSLLYKFNTSFEKK</sequence>
<organism evidence="1 2">
    <name type="scientific">Algoriphagus confluentis</name>
    <dbReference type="NCBI Taxonomy" id="1697556"/>
    <lineage>
        <taxon>Bacteria</taxon>
        <taxon>Pseudomonadati</taxon>
        <taxon>Bacteroidota</taxon>
        <taxon>Cytophagia</taxon>
        <taxon>Cytophagales</taxon>
        <taxon>Cyclobacteriaceae</taxon>
        <taxon>Algoriphagus</taxon>
    </lineage>
</organism>
<proteinExistence type="predicted"/>
<dbReference type="Proteomes" id="UP001338309">
    <property type="component" value="Unassembled WGS sequence"/>
</dbReference>
<reference evidence="1 2" key="1">
    <citation type="submission" date="2023-08" db="EMBL/GenBank/DDBJ databases">
        <title>Draft genome sequence of Algoriphagus confluentis.</title>
        <authorList>
            <person name="Takatani N."/>
            <person name="Hosokawa M."/>
            <person name="Sawabe T."/>
        </authorList>
    </citation>
    <scope>NUCLEOTIDE SEQUENCE [LARGE SCALE GENOMIC DNA]</scope>
    <source>
        <strain evidence="1 2">NBRC 111222</strain>
    </source>
</reference>
<evidence type="ECO:0008006" key="3">
    <source>
        <dbReference type="Google" id="ProtNLM"/>
    </source>
</evidence>
<accession>A0ABQ6PJM2</accession>
<evidence type="ECO:0000313" key="1">
    <source>
        <dbReference type="EMBL" id="GMQ27826.1"/>
    </source>
</evidence>
<protein>
    <recommendedName>
        <fullName evidence="3">Outer membrane protein beta-barrel domain-containing protein</fullName>
    </recommendedName>
</protein>